<organism evidence="1 2">
    <name type="scientific">Haloarcula vallismortis</name>
    <name type="common">Halobacterium vallismortis</name>
    <dbReference type="NCBI Taxonomy" id="28442"/>
    <lineage>
        <taxon>Archaea</taxon>
        <taxon>Methanobacteriati</taxon>
        <taxon>Methanobacteriota</taxon>
        <taxon>Stenosarchaea group</taxon>
        <taxon>Halobacteria</taxon>
        <taxon>Halobacteriales</taxon>
        <taxon>Haloarculaceae</taxon>
        <taxon>Haloarcula</taxon>
    </lineage>
</organism>
<name>A0A1H2RYN6_HALVA</name>
<reference evidence="1 2" key="1">
    <citation type="submission" date="2016-10" db="EMBL/GenBank/DDBJ databases">
        <authorList>
            <person name="de Groot N.N."/>
        </authorList>
    </citation>
    <scope>NUCLEOTIDE SEQUENCE [LARGE SCALE GENOMIC DNA]</scope>
    <source>
        <strain evidence="1 2">DSM 3756</strain>
    </source>
</reference>
<sequence length="132" mass="14430">MGGRNVQCYMSTEGQEYVIAPWGESECETTDVTVDLPSRDLAAQLEVPTSVLDRMAQLSDEHNIPVTQALGERLEINRARISLCAAKSVDNVAAVQQHLTDAREYLSGVEALDTADLEADIEHLWTNELGSA</sequence>
<dbReference type="AlphaFoldDB" id="A0A1H2RYN6"/>
<accession>A0A1H2RYN6</accession>
<dbReference type="Proteomes" id="UP000182573">
    <property type="component" value="Unassembled WGS sequence"/>
</dbReference>
<dbReference type="STRING" id="28442.SAMN05443574_102114"/>
<evidence type="ECO:0000313" key="2">
    <source>
        <dbReference type="Proteomes" id="UP000182573"/>
    </source>
</evidence>
<gene>
    <name evidence="1" type="ORF">SAMN05443574_102114</name>
</gene>
<protein>
    <submittedName>
        <fullName evidence="1">Uncharacterized protein</fullName>
    </submittedName>
</protein>
<evidence type="ECO:0000313" key="1">
    <source>
        <dbReference type="EMBL" id="SDW24586.1"/>
    </source>
</evidence>
<proteinExistence type="predicted"/>
<dbReference type="EMBL" id="FNOF01000002">
    <property type="protein sequence ID" value="SDW24586.1"/>
    <property type="molecule type" value="Genomic_DNA"/>
</dbReference>